<dbReference type="OrthoDB" id="6275558at2759"/>
<organism evidence="1 2">
    <name type="scientific">Protopolystoma xenopodis</name>
    <dbReference type="NCBI Taxonomy" id="117903"/>
    <lineage>
        <taxon>Eukaryota</taxon>
        <taxon>Metazoa</taxon>
        <taxon>Spiralia</taxon>
        <taxon>Lophotrochozoa</taxon>
        <taxon>Platyhelminthes</taxon>
        <taxon>Monogenea</taxon>
        <taxon>Polyopisthocotylea</taxon>
        <taxon>Polystomatidea</taxon>
        <taxon>Polystomatidae</taxon>
        <taxon>Protopolystoma</taxon>
    </lineage>
</organism>
<protein>
    <submittedName>
        <fullName evidence="1">Uncharacterized protein</fullName>
    </submittedName>
</protein>
<reference evidence="1" key="1">
    <citation type="submission" date="2018-11" db="EMBL/GenBank/DDBJ databases">
        <authorList>
            <consortium name="Pathogen Informatics"/>
        </authorList>
    </citation>
    <scope>NUCLEOTIDE SEQUENCE</scope>
</reference>
<dbReference type="EMBL" id="CAAALY010116486">
    <property type="protein sequence ID" value="VEL30877.1"/>
    <property type="molecule type" value="Genomic_DNA"/>
</dbReference>
<comment type="caution">
    <text evidence="1">The sequence shown here is derived from an EMBL/GenBank/DDBJ whole genome shotgun (WGS) entry which is preliminary data.</text>
</comment>
<proteinExistence type="predicted"/>
<name>A0A3S5AJF4_9PLAT</name>
<gene>
    <name evidence="1" type="ORF">PXEA_LOCUS24317</name>
</gene>
<evidence type="ECO:0000313" key="2">
    <source>
        <dbReference type="Proteomes" id="UP000784294"/>
    </source>
</evidence>
<dbReference type="SUPFAM" id="SSF46966">
    <property type="entry name" value="Spectrin repeat"/>
    <property type="match status" value="1"/>
</dbReference>
<accession>A0A3S5AJF4</accession>
<sequence>MIREGHPRSDKFREAIDDLWNHLERLQNAVAERQRLIDENEVAQKYLFDASEAEAWMGEQELYLMGDEKAKN</sequence>
<dbReference type="Gene3D" id="1.20.58.60">
    <property type="match status" value="1"/>
</dbReference>
<dbReference type="AlphaFoldDB" id="A0A3S5AJF4"/>
<dbReference type="Proteomes" id="UP000784294">
    <property type="component" value="Unassembled WGS sequence"/>
</dbReference>
<evidence type="ECO:0000313" key="1">
    <source>
        <dbReference type="EMBL" id="VEL30877.1"/>
    </source>
</evidence>
<keyword evidence="2" id="KW-1185">Reference proteome</keyword>